<keyword evidence="3" id="KW-1185">Reference proteome</keyword>
<feature type="region of interest" description="Disordered" evidence="1">
    <location>
        <begin position="136"/>
        <end position="155"/>
    </location>
</feature>
<dbReference type="EMBL" id="MQWD01000001">
    <property type="protein sequence ID" value="PAP78132.1"/>
    <property type="molecule type" value="Genomic_DNA"/>
</dbReference>
<evidence type="ECO:0000313" key="3">
    <source>
        <dbReference type="Proteomes" id="UP000216339"/>
    </source>
</evidence>
<dbReference type="Proteomes" id="UP000216339">
    <property type="component" value="Unassembled WGS sequence"/>
</dbReference>
<reference evidence="2 3" key="1">
    <citation type="submission" date="2016-11" db="EMBL/GenBank/DDBJ databases">
        <title>Study of marine rhodopsin-containing bacteria.</title>
        <authorList>
            <person name="Yoshizawa S."/>
            <person name="Kumagai Y."/>
            <person name="Kogure K."/>
        </authorList>
    </citation>
    <scope>NUCLEOTIDE SEQUENCE [LARGE SCALE GENOMIC DNA]</scope>
    <source>
        <strain evidence="2 3">SAORIC-28</strain>
    </source>
</reference>
<gene>
    <name evidence="2" type="ORF">BSZ37_17670</name>
</gene>
<dbReference type="AlphaFoldDB" id="A0A271J3Q0"/>
<evidence type="ECO:0000313" key="2">
    <source>
        <dbReference type="EMBL" id="PAP78132.1"/>
    </source>
</evidence>
<sequence length="252" mass="27506">MRFVYALVLAVVLSGCFHIDSLLTVRPDGSATLRDEVTLSGMALMALMETEDDEGSPFDEAAMEARAEALGEGVRVASFEPREDGYTVVFDVDDVRQLRYATPEALGENEGEGPDGVDLSFGFDEGDPSTLRVLVPKPEPDDDKVEASDAAPEVDPQEQARMLAMMRSFFADARMTVAVEVEGAIEETNASYVDGSRVTLFDLPFVAVFDVMEANPELMGNEPPEPEAMLDELRAIEGVRMEGPGTVRVRFR</sequence>
<dbReference type="OrthoDB" id="5516374at2"/>
<protein>
    <recommendedName>
        <fullName evidence="4">Lipoprotein</fullName>
    </recommendedName>
</protein>
<evidence type="ECO:0008006" key="4">
    <source>
        <dbReference type="Google" id="ProtNLM"/>
    </source>
</evidence>
<organism evidence="2 3">
    <name type="scientific">Rubrivirga marina</name>
    <dbReference type="NCBI Taxonomy" id="1196024"/>
    <lineage>
        <taxon>Bacteria</taxon>
        <taxon>Pseudomonadati</taxon>
        <taxon>Rhodothermota</taxon>
        <taxon>Rhodothermia</taxon>
        <taxon>Rhodothermales</taxon>
        <taxon>Rubricoccaceae</taxon>
        <taxon>Rubrivirga</taxon>
    </lineage>
</organism>
<proteinExistence type="predicted"/>
<accession>A0A271J3Q0</accession>
<dbReference type="PROSITE" id="PS51257">
    <property type="entry name" value="PROKAR_LIPOPROTEIN"/>
    <property type="match status" value="1"/>
</dbReference>
<name>A0A271J3Q0_9BACT</name>
<evidence type="ECO:0000256" key="1">
    <source>
        <dbReference type="SAM" id="MobiDB-lite"/>
    </source>
</evidence>
<dbReference type="RefSeq" id="WP_095511808.1">
    <property type="nucleotide sequence ID" value="NZ_MQWD01000001.1"/>
</dbReference>
<comment type="caution">
    <text evidence="2">The sequence shown here is derived from an EMBL/GenBank/DDBJ whole genome shotgun (WGS) entry which is preliminary data.</text>
</comment>